<dbReference type="PANTHER" id="PTHR45726:SF3">
    <property type="entry name" value="LEUKOTRIENE A-4 HYDROLASE"/>
    <property type="match status" value="1"/>
</dbReference>
<feature type="binding site" evidence="2">
    <location>
        <position position="347"/>
    </location>
    <ligand>
        <name>Zn(2+)</name>
        <dbReference type="ChEBI" id="CHEBI:29105"/>
        <note>catalytic</note>
    </ligand>
</feature>
<dbReference type="GO" id="GO:0008237">
    <property type="term" value="F:metallopeptidase activity"/>
    <property type="evidence" value="ECO:0007669"/>
    <property type="project" value="InterPro"/>
</dbReference>
<keyword evidence="4" id="KW-0378">Hydrolase</keyword>
<feature type="binding site" evidence="2">
    <location>
        <position position="370"/>
    </location>
    <ligand>
        <name>Zn(2+)</name>
        <dbReference type="ChEBI" id="CHEBI:29105"/>
        <note>catalytic</note>
    </ligand>
</feature>
<keyword evidence="4" id="KW-0645">Protease</keyword>
<name>A3HS53_9BACT</name>
<dbReference type="PANTHER" id="PTHR45726">
    <property type="entry name" value="LEUKOTRIENE A-4 HYDROLASE"/>
    <property type="match status" value="1"/>
</dbReference>
<evidence type="ECO:0000313" key="5">
    <source>
        <dbReference type="Proteomes" id="UP000003919"/>
    </source>
</evidence>
<sequence>MKSIQQTRFLKGLFLLFVIGLLPWSVDAQIFRTPQQFTFQDTLRGSNTPDRSWWNLEHYHLKVKVDPDTKSISGSNLVTYTVLDKAKRLQVELQEPMKLLKATQGNQELKIEKIGYSYLITPAIKQEVGQSYQFELFFEGSPVIAVRPPWDGGLTWNEDSNGLPFIANSNQGIGASIWWPNKDYPADEPDKGVLISVEVPENLMDVSNGRLIKTDHNKEQKTKTYHWEVTNPINNYGVNINIGDYVHFGEKYEGEKGTLDMDYYVLRENLKKAKKQFKDAPKMMEAFEYWFGPYPFYEDSYKLVETPYLGMEHQSSVTYGNNYANGYLGRDLSGTGWGMKFDFIIIHESGHEWFANNITYKDVADMWIHESFTAYSENLFLDYYYGKEASRDYVLGTRKNINNDIPIIGPYGVNQEGSGDMYYKGANMLHMIRQIVNDDEKWRGILRGLNKEFYHQTVSTDQVESFISQKVGLNLSSVFDQYLRDIRIPILSYYFEDGKLFYRWENAVETLNMPVKIFWENGEETWLNPSTRWESIDTKSSQKSLVVDPNFYVGSLNISGK</sequence>
<organism evidence="4 5">
    <name type="scientific">Algoriphagus machipongonensis</name>
    <dbReference type="NCBI Taxonomy" id="388413"/>
    <lineage>
        <taxon>Bacteria</taxon>
        <taxon>Pseudomonadati</taxon>
        <taxon>Bacteroidota</taxon>
        <taxon>Cytophagia</taxon>
        <taxon>Cytophagales</taxon>
        <taxon>Cyclobacteriaceae</taxon>
        <taxon>Algoriphagus</taxon>
    </lineage>
</organism>
<feature type="domain" description="Peptidase M1 membrane alanine aminopeptidase" evidence="3">
    <location>
        <begin position="280"/>
        <end position="482"/>
    </location>
</feature>
<feature type="binding site" evidence="2">
    <location>
        <position position="351"/>
    </location>
    <ligand>
        <name>Zn(2+)</name>
        <dbReference type="ChEBI" id="CHEBI:29105"/>
        <note>catalytic</note>
    </ligand>
</feature>
<comment type="cofactor">
    <cofactor evidence="2">
        <name>Zn(2+)</name>
        <dbReference type="ChEBI" id="CHEBI:29105"/>
    </cofactor>
    <text evidence="2">Binds 1 zinc ion per subunit.</text>
</comment>
<gene>
    <name evidence="4" type="ORF">ALPR1_10660</name>
</gene>
<dbReference type="Gene3D" id="2.60.40.1730">
    <property type="entry name" value="tricorn interacting facor f3 domain"/>
    <property type="match status" value="1"/>
</dbReference>
<dbReference type="EMBL" id="CM001023">
    <property type="protein sequence ID" value="EAZ82671.1"/>
    <property type="molecule type" value="Genomic_DNA"/>
</dbReference>
<accession>A3HS53</accession>
<evidence type="ECO:0000256" key="2">
    <source>
        <dbReference type="PIRSR" id="PIRSR634015-3"/>
    </source>
</evidence>
<dbReference type="EMBL" id="AAXU02000001">
    <property type="protein sequence ID" value="EAZ82671.1"/>
    <property type="molecule type" value="Genomic_DNA"/>
</dbReference>
<dbReference type="RefSeq" id="WP_008200413.1">
    <property type="nucleotide sequence ID" value="NZ_CM001023.1"/>
</dbReference>
<evidence type="ECO:0000256" key="1">
    <source>
        <dbReference type="PIRSR" id="PIRSR634015-1"/>
    </source>
</evidence>
<keyword evidence="5" id="KW-1185">Reference proteome</keyword>
<dbReference type="CDD" id="cd09603">
    <property type="entry name" value="M1_APN_like"/>
    <property type="match status" value="1"/>
</dbReference>
<keyword evidence="4" id="KW-0031">Aminopeptidase</keyword>
<dbReference type="InterPro" id="IPR042097">
    <property type="entry name" value="Aminopeptidase_N-like_N_sf"/>
</dbReference>
<dbReference type="InterPro" id="IPR014782">
    <property type="entry name" value="Peptidase_M1_dom"/>
</dbReference>
<dbReference type="InterPro" id="IPR034015">
    <property type="entry name" value="M1_LTA4H"/>
</dbReference>
<dbReference type="AlphaFoldDB" id="A3HS53"/>
<dbReference type="HOGENOM" id="CLU_014298_1_1_10"/>
<proteinExistence type="predicted"/>
<protein>
    <submittedName>
        <fullName evidence="4">Aminopeptidase N</fullName>
    </submittedName>
</protein>
<reference evidence="4 5" key="1">
    <citation type="journal article" date="2011" name="J. Bacteriol.">
        <title>Complete genome sequence of Algoriphagus sp. PR1, bacterial prey of a colony-forming choanoflagellate.</title>
        <authorList>
            <person name="Alegado R.A."/>
            <person name="Ferriera S."/>
            <person name="Nusbaum C."/>
            <person name="Young S.K."/>
            <person name="Zeng Q."/>
            <person name="Imamovic A."/>
            <person name="Fairclough S.R."/>
            <person name="King N."/>
        </authorList>
    </citation>
    <scope>NUCLEOTIDE SEQUENCE [LARGE SCALE GENOMIC DNA]</scope>
    <source>
        <strain evidence="4 5">PR1</strain>
    </source>
</reference>
<dbReference type="SUPFAM" id="SSF55486">
    <property type="entry name" value="Metalloproteases ('zincins'), catalytic domain"/>
    <property type="match status" value="1"/>
</dbReference>
<feature type="active site" description="Proton donor" evidence="1">
    <location>
        <position position="422"/>
    </location>
</feature>
<dbReference type="STRING" id="388413.ALPR1_10660"/>
<dbReference type="GO" id="GO:0004177">
    <property type="term" value="F:aminopeptidase activity"/>
    <property type="evidence" value="ECO:0007669"/>
    <property type="project" value="UniProtKB-KW"/>
</dbReference>
<dbReference type="SUPFAM" id="SSF63737">
    <property type="entry name" value="Leukotriene A4 hydrolase N-terminal domain"/>
    <property type="match status" value="1"/>
</dbReference>
<dbReference type="eggNOG" id="COG0308">
    <property type="taxonomic scope" value="Bacteria"/>
</dbReference>
<comment type="caution">
    <text evidence="4">The sequence shown here is derived from an EMBL/GenBank/DDBJ whole genome shotgun (WGS) entry which is preliminary data.</text>
</comment>
<dbReference type="GO" id="GO:0008270">
    <property type="term" value="F:zinc ion binding"/>
    <property type="evidence" value="ECO:0007669"/>
    <property type="project" value="InterPro"/>
</dbReference>
<dbReference type="Pfam" id="PF01433">
    <property type="entry name" value="Peptidase_M1"/>
    <property type="match status" value="1"/>
</dbReference>
<dbReference type="Gene3D" id="1.10.390.10">
    <property type="entry name" value="Neutral Protease Domain 2"/>
    <property type="match status" value="1"/>
</dbReference>
<dbReference type="OrthoDB" id="100605at2"/>
<keyword evidence="2" id="KW-0862">Zinc</keyword>
<evidence type="ECO:0000259" key="3">
    <source>
        <dbReference type="Pfam" id="PF01433"/>
    </source>
</evidence>
<dbReference type="Proteomes" id="UP000003919">
    <property type="component" value="Chromosome"/>
</dbReference>
<keyword evidence="2" id="KW-0479">Metal-binding</keyword>
<evidence type="ECO:0000313" key="4">
    <source>
        <dbReference type="EMBL" id="EAZ82671.1"/>
    </source>
</evidence>
<feature type="active site" description="Proton acceptor" evidence="1">
    <location>
        <position position="348"/>
    </location>
</feature>
<dbReference type="InterPro" id="IPR027268">
    <property type="entry name" value="Peptidase_M4/M1_CTD_sf"/>
</dbReference>